<accession>A0A165PNA9</accession>
<dbReference type="Gene3D" id="2.170.150.70">
    <property type="match status" value="1"/>
</dbReference>
<feature type="domain" description="CENP-V/GFA" evidence="4">
    <location>
        <begin position="10"/>
        <end position="133"/>
    </location>
</feature>
<reference evidence="5 6" key="1">
    <citation type="journal article" date="2016" name="Mol. Biol. Evol.">
        <title>Comparative Genomics of Early-Diverging Mushroom-Forming Fungi Provides Insights into the Origins of Lignocellulose Decay Capabilities.</title>
        <authorList>
            <person name="Nagy L.G."/>
            <person name="Riley R."/>
            <person name="Tritt A."/>
            <person name="Adam C."/>
            <person name="Daum C."/>
            <person name="Floudas D."/>
            <person name="Sun H."/>
            <person name="Yadav J.S."/>
            <person name="Pangilinan J."/>
            <person name="Larsson K.H."/>
            <person name="Matsuura K."/>
            <person name="Barry K."/>
            <person name="Labutti K."/>
            <person name="Kuo R."/>
            <person name="Ohm R.A."/>
            <person name="Bhattacharya S.S."/>
            <person name="Shirouzu T."/>
            <person name="Yoshinaga Y."/>
            <person name="Martin F.M."/>
            <person name="Grigoriev I.V."/>
            <person name="Hibbett D.S."/>
        </authorList>
    </citation>
    <scope>NUCLEOTIDE SEQUENCE [LARGE SCALE GENOMIC DNA]</scope>
    <source>
        <strain evidence="5 6">HHB12029</strain>
    </source>
</reference>
<dbReference type="PANTHER" id="PTHR28620">
    <property type="entry name" value="CENTROMERE PROTEIN V"/>
    <property type="match status" value="1"/>
</dbReference>
<dbReference type="GO" id="GO:0046872">
    <property type="term" value="F:metal ion binding"/>
    <property type="evidence" value="ECO:0007669"/>
    <property type="project" value="UniProtKB-KW"/>
</dbReference>
<dbReference type="STRING" id="1314781.A0A165PNA9"/>
<gene>
    <name evidence="5" type="ORF">EXIGLDRAFT_734541</name>
</gene>
<dbReference type="InParanoid" id="A0A165PNA9"/>
<dbReference type="GO" id="GO:0016846">
    <property type="term" value="F:carbon-sulfur lyase activity"/>
    <property type="evidence" value="ECO:0007669"/>
    <property type="project" value="InterPro"/>
</dbReference>
<protein>
    <submittedName>
        <fullName evidence="5">Glutathione-dependent formaldehyde-activating</fullName>
    </submittedName>
</protein>
<name>A0A165PNA9_EXIGL</name>
<evidence type="ECO:0000256" key="1">
    <source>
        <dbReference type="ARBA" id="ARBA00005495"/>
    </source>
</evidence>
<dbReference type="Pfam" id="PF04828">
    <property type="entry name" value="GFA"/>
    <property type="match status" value="1"/>
</dbReference>
<dbReference type="Proteomes" id="UP000077266">
    <property type="component" value="Unassembled WGS sequence"/>
</dbReference>
<proteinExistence type="inferred from homology"/>
<sequence length="146" mass="15691">MSVSSALKLFTGSCHCGLVAYSLKIDLAHPKAVKCNCTICLKRGYLTYHTSPAHEFTLVKGKDALKDYQFASHNVHHTFCGTCGVACFFRSGSWTGGGGQEMTSVNLLTIDAGQGLDLTKFKITYFNGANGWEGGGKDTPWPGGQF</sequence>
<evidence type="ECO:0000259" key="4">
    <source>
        <dbReference type="PROSITE" id="PS51891"/>
    </source>
</evidence>
<evidence type="ECO:0000256" key="3">
    <source>
        <dbReference type="ARBA" id="ARBA00022833"/>
    </source>
</evidence>
<dbReference type="PANTHER" id="PTHR28620:SF1">
    <property type="entry name" value="CENP-V_GFA DOMAIN-CONTAINING PROTEIN"/>
    <property type="match status" value="1"/>
</dbReference>
<keyword evidence="6" id="KW-1185">Reference proteome</keyword>
<dbReference type="PROSITE" id="PS51891">
    <property type="entry name" value="CENP_V_GFA"/>
    <property type="match status" value="1"/>
</dbReference>
<dbReference type="EMBL" id="KV425888">
    <property type="protein sequence ID" value="KZW02418.1"/>
    <property type="molecule type" value="Genomic_DNA"/>
</dbReference>
<dbReference type="InterPro" id="IPR006913">
    <property type="entry name" value="CENP-V/GFA"/>
</dbReference>
<evidence type="ECO:0000313" key="5">
    <source>
        <dbReference type="EMBL" id="KZW02418.1"/>
    </source>
</evidence>
<dbReference type="SUPFAM" id="SSF51316">
    <property type="entry name" value="Mss4-like"/>
    <property type="match status" value="1"/>
</dbReference>
<keyword evidence="2" id="KW-0479">Metal-binding</keyword>
<dbReference type="InterPro" id="IPR052355">
    <property type="entry name" value="CENP-V-like"/>
</dbReference>
<dbReference type="InterPro" id="IPR011057">
    <property type="entry name" value="Mss4-like_sf"/>
</dbReference>
<organism evidence="5 6">
    <name type="scientific">Exidia glandulosa HHB12029</name>
    <dbReference type="NCBI Taxonomy" id="1314781"/>
    <lineage>
        <taxon>Eukaryota</taxon>
        <taxon>Fungi</taxon>
        <taxon>Dikarya</taxon>
        <taxon>Basidiomycota</taxon>
        <taxon>Agaricomycotina</taxon>
        <taxon>Agaricomycetes</taxon>
        <taxon>Auriculariales</taxon>
        <taxon>Exidiaceae</taxon>
        <taxon>Exidia</taxon>
    </lineage>
</organism>
<evidence type="ECO:0000313" key="6">
    <source>
        <dbReference type="Proteomes" id="UP000077266"/>
    </source>
</evidence>
<keyword evidence="3" id="KW-0862">Zinc</keyword>
<dbReference type="OrthoDB" id="2993351at2759"/>
<evidence type="ECO:0000256" key="2">
    <source>
        <dbReference type="ARBA" id="ARBA00022723"/>
    </source>
</evidence>
<comment type="similarity">
    <text evidence="1">Belongs to the Gfa family.</text>
</comment>
<dbReference type="AlphaFoldDB" id="A0A165PNA9"/>